<evidence type="ECO:0000313" key="3">
    <source>
        <dbReference type="EMBL" id="KKU21217.1"/>
    </source>
</evidence>
<keyword evidence="2" id="KW-0472">Membrane</keyword>
<evidence type="ECO:0000256" key="2">
    <source>
        <dbReference type="SAM" id="Phobius"/>
    </source>
</evidence>
<evidence type="ECO:0000256" key="1">
    <source>
        <dbReference type="SAM" id="MobiDB-lite"/>
    </source>
</evidence>
<keyword evidence="2" id="KW-0812">Transmembrane</keyword>
<organism evidence="3 4">
    <name type="scientific">Candidatus Azambacteria bacterium GW2011_GWC1_46_13</name>
    <dbReference type="NCBI Taxonomy" id="1618619"/>
    <lineage>
        <taxon>Bacteria</taxon>
        <taxon>Candidatus Azamiibacteriota</taxon>
    </lineage>
</organism>
<feature type="region of interest" description="Disordered" evidence="1">
    <location>
        <begin position="74"/>
        <end position="93"/>
    </location>
</feature>
<keyword evidence="2" id="KW-1133">Transmembrane helix</keyword>
<reference evidence="3 4" key="1">
    <citation type="journal article" date="2015" name="Nature">
        <title>rRNA introns, odd ribosomes, and small enigmatic genomes across a large radiation of phyla.</title>
        <authorList>
            <person name="Brown C.T."/>
            <person name="Hug L.A."/>
            <person name="Thomas B.C."/>
            <person name="Sharon I."/>
            <person name="Castelle C.J."/>
            <person name="Singh A."/>
            <person name="Wilkins M.J."/>
            <person name="Williams K.H."/>
            <person name="Banfield J.F."/>
        </authorList>
    </citation>
    <scope>NUCLEOTIDE SEQUENCE [LARGE SCALE GENOMIC DNA]</scope>
</reference>
<accession>A0A0G1NLL3</accession>
<dbReference type="Proteomes" id="UP000034569">
    <property type="component" value="Unassembled WGS sequence"/>
</dbReference>
<proteinExistence type="predicted"/>
<name>A0A0G1NLL3_9BACT</name>
<protein>
    <submittedName>
        <fullName evidence="3">Uncharacterized protein</fullName>
    </submittedName>
</protein>
<comment type="caution">
    <text evidence="3">The sequence shown here is derived from an EMBL/GenBank/DDBJ whole genome shotgun (WGS) entry which is preliminary data.</text>
</comment>
<dbReference type="EMBL" id="LCLU01000029">
    <property type="protein sequence ID" value="KKU21217.1"/>
    <property type="molecule type" value="Genomic_DNA"/>
</dbReference>
<gene>
    <name evidence="3" type="ORF">UX33_C0029G0008</name>
</gene>
<feature type="transmembrane region" description="Helical" evidence="2">
    <location>
        <begin position="9"/>
        <end position="28"/>
    </location>
</feature>
<sequence length="126" mass="14212">MYKSLTKKIFIPIIIIILVVVIGGYFWWQKNQVITPEVGKAPCETFKDIPSADYAPQDVRERFLECFPERATSTVPSTLNVPSSPPAAEIPTEQGPTCEQLKVIPSVQYAPPDARDKFLKCFPERK</sequence>
<dbReference type="AlphaFoldDB" id="A0A0G1NLL3"/>
<evidence type="ECO:0000313" key="4">
    <source>
        <dbReference type="Proteomes" id="UP000034569"/>
    </source>
</evidence>